<dbReference type="InterPro" id="IPR041633">
    <property type="entry name" value="Polbeta"/>
</dbReference>
<dbReference type="EMBL" id="CP066167">
    <property type="protein sequence ID" value="QQD19448.1"/>
    <property type="molecule type" value="Genomic_DNA"/>
</dbReference>
<name>A0A7T4URP1_9GAMM</name>
<evidence type="ECO:0000259" key="1">
    <source>
        <dbReference type="Pfam" id="PF18765"/>
    </source>
</evidence>
<dbReference type="Gene3D" id="3.30.460.10">
    <property type="entry name" value="Beta Polymerase, domain 2"/>
    <property type="match status" value="1"/>
</dbReference>
<dbReference type="Proteomes" id="UP000596063">
    <property type="component" value="Chromosome"/>
</dbReference>
<keyword evidence="2" id="KW-0808">Transferase</keyword>
<gene>
    <name evidence="2" type="ORF">I6N98_06255</name>
</gene>
<organism evidence="2 3">
    <name type="scientific">Spongiibacter nanhainus</name>
    <dbReference type="NCBI Taxonomy" id="2794344"/>
    <lineage>
        <taxon>Bacteria</taxon>
        <taxon>Pseudomonadati</taxon>
        <taxon>Pseudomonadota</taxon>
        <taxon>Gammaproteobacteria</taxon>
        <taxon>Cellvibrionales</taxon>
        <taxon>Spongiibacteraceae</taxon>
        <taxon>Spongiibacter</taxon>
    </lineage>
</organism>
<dbReference type="InterPro" id="IPR043519">
    <property type="entry name" value="NT_sf"/>
</dbReference>
<protein>
    <submittedName>
        <fullName evidence="2">Nucleotidyltransferase domain-containing protein</fullName>
    </submittedName>
</protein>
<accession>A0A7T4URP1</accession>
<dbReference type="SUPFAM" id="SSF81301">
    <property type="entry name" value="Nucleotidyltransferase"/>
    <property type="match status" value="1"/>
</dbReference>
<proteinExistence type="predicted"/>
<dbReference type="AlphaFoldDB" id="A0A7T4URP1"/>
<dbReference type="Pfam" id="PF18765">
    <property type="entry name" value="Polbeta"/>
    <property type="match status" value="1"/>
</dbReference>
<evidence type="ECO:0000313" key="3">
    <source>
        <dbReference type="Proteomes" id="UP000596063"/>
    </source>
</evidence>
<dbReference type="GO" id="GO:0016740">
    <property type="term" value="F:transferase activity"/>
    <property type="evidence" value="ECO:0007669"/>
    <property type="project" value="UniProtKB-KW"/>
</dbReference>
<reference evidence="2 3" key="1">
    <citation type="submission" date="2020-12" db="EMBL/GenBank/DDBJ databases">
        <authorList>
            <person name="Shan Y."/>
        </authorList>
    </citation>
    <scope>NUCLEOTIDE SEQUENCE [LARGE SCALE GENOMIC DNA]</scope>
    <source>
        <strain evidence="3">csc3.9</strain>
    </source>
</reference>
<dbReference type="RefSeq" id="WP_198570932.1">
    <property type="nucleotide sequence ID" value="NZ_CP066167.1"/>
</dbReference>
<sequence>MRLSENQRAIICEEFEQVFGRDATLLLFGSRLNDNVRGGDIDLHIDADGSPSQLLEKELALYARLQRRLGERRIDIIVHNKKTPLRPIDKHAQETGITLE</sequence>
<dbReference type="KEGG" id="snan:I6N98_06255"/>
<keyword evidence="3" id="KW-1185">Reference proteome</keyword>
<evidence type="ECO:0000313" key="2">
    <source>
        <dbReference type="EMBL" id="QQD19448.1"/>
    </source>
</evidence>
<feature type="domain" description="Polymerase beta nucleotidyltransferase" evidence="1">
    <location>
        <begin position="24"/>
        <end position="95"/>
    </location>
</feature>